<evidence type="ECO:0000313" key="3">
    <source>
        <dbReference type="EMBL" id="EFW98516.1"/>
    </source>
</evidence>
<name>F0XUD8_GROCL</name>
<dbReference type="InterPro" id="IPR051091">
    <property type="entry name" value="O-Glucosyltr/Glycosyltrsf_90"/>
</dbReference>
<dbReference type="RefSeq" id="XP_014167999.1">
    <property type="nucleotide sequence ID" value="XM_014312524.1"/>
</dbReference>
<protein>
    <submittedName>
        <fullName evidence="3">Capsule associated protein</fullName>
    </submittedName>
</protein>
<keyword evidence="4" id="KW-1185">Reference proteome</keyword>
<feature type="domain" description="Glycosyl transferase CAP10" evidence="2">
    <location>
        <begin position="317"/>
        <end position="617"/>
    </location>
</feature>
<dbReference type="GeneID" id="25977571"/>
<feature type="compositionally biased region" description="Pro residues" evidence="1">
    <location>
        <begin position="54"/>
        <end position="69"/>
    </location>
</feature>
<proteinExistence type="predicted"/>
<dbReference type="InterPro" id="IPR006598">
    <property type="entry name" value="CAP10"/>
</dbReference>
<dbReference type="PANTHER" id="PTHR12203">
    <property type="entry name" value="KDEL LYS-ASP-GLU-LEU CONTAINING - RELATED"/>
    <property type="match status" value="1"/>
</dbReference>
<gene>
    <name evidence="3" type="ORF">CMQ_4368</name>
</gene>
<evidence type="ECO:0000259" key="2">
    <source>
        <dbReference type="SMART" id="SM00672"/>
    </source>
</evidence>
<dbReference type="SMART" id="SM00672">
    <property type="entry name" value="CAP10"/>
    <property type="match status" value="1"/>
</dbReference>
<feature type="region of interest" description="Disordered" evidence="1">
    <location>
        <begin position="39"/>
        <end position="77"/>
    </location>
</feature>
<sequence>MRPRQYIFLFGTVIVLICFYTVLRLEAPSLPLSAVNGGTSSAKAGGDDANKKSAPPPLPKAPDPLPPADSPKTAAAGSHPMWTLINKAEKEMEELKGRQSKTLAEAVTEYRRRYGIAPPPHFDKWFAFAQKNNVQLVDEFDTIQELLTPFWGLKPATTRARAKEALGYTNNLVGVAIRGGRVTNIQGGGDWQREALQGMLKPFLEHLPDMDLCFNTHDEPRVVVPHEDMARLVAMAKQKTMPAAAAAADSPGTLRNSFSTRMPGLNDGSRFEDTPLTRFNVFAHQATWTHSRMSCPPESPARALEEDDRRDDVARYGLGELGFVYNTTALSDVCYTPSLSETFGFFDRPNAYSVVHDLFPIFSQSKVSSYADILYPSPWYWYAKVSYDESRDRPWAQKADQLYWRGSTTGGFSRNGGWRRQHRQRFVQKINAADQALIMVNAAGEAGAVGEAGAQQWVARQVARSDFKELFNVYFSHVGQCDDGDCEAQRQFFKIQDRVDQQDAWQYKHLVDLDGNAFSGRFYAFLQSLSLVYKLAVFREWHYEWLKPWVHYVPLSLRGDDWLEAVRFFSDGALGKKEAERLALQGRDWANKVVRNVDLEAWFFRLLLEYGRVIDDDRETIGFSV</sequence>
<dbReference type="Proteomes" id="UP000007796">
    <property type="component" value="Unassembled WGS sequence"/>
</dbReference>
<dbReference type="OrthoDB" id="541052at2759"/>
<dbReference type="AlphaFoldDB" id="F0XUD8"/>
<dbReference type="eggNOG" id="ENOG502QUUP">
    <property type="taxonomic scope" value="Eukaryota"/>
</dbReference>
<organism evidence="4">
    <name type="scientific">Grosmannia clavigera (strain kw1407 / UAMH 11150)</name>
    <name type="common">Blue stain fungus</name>
    <name type="synonym">Graphiocladiella clavigera</name>
    <dbReference type="NCBI Taxonomy" id="655863"/>
    <lineage>
        <taxon>Eukaryota</taxon>
        <taxon>Fungi</taxon>
        <taxon>Dikarya</taxon>
        <taxon>Ascomycota</taxon>
        <taxon>Pezizomycotina</taxon>
        <taxon>Sordariomycetes</taxon>
        <taxon>Sordariomycetidae</taxon>
        <taxon>Ophiostomatales</taxon>
        <taxon>Ophiostomataceae</taxon>
        <taxon>Leptographium</taxon>
    </lineage>
</organism>
<dbReference type="EMBL" id="GL630006">
    <property type="protein sequence ID" value="EFW98516.1"/>
    <property type="molecule type" value="Genomic_DNA"/>
</dbReference>
<evidence type="ECO:0000313" key="4">
    <source>
        <dbReference type="Proteomes" id="UP000007796"/>
    </source>
</evidence>
<dbReference type="Pfam" id="PF05686">
    <property type="entry name" value="Glyco_transf_90"/>
    <property type="match status" value="1"/>
</dbReference>
<evidence type="ECO:0000256" key="1">
    <source>
        <dbReference type="SAM" id="MobiDB-lite"/>
    </source>
</evidence>
<dbReference type="InParanoid" id="F0XUD8"/>
<dbReference type="PANTHER" id="PTHR12203:SF104">
    <property type="entry name" value="PROTEIN CAP1, PUTATIVE (AFU_ORTHOLOGUE AFUA_1G05595)-RELATED"/>
    <property type="match status" value="1"/>
</dbReference>
<accession>F0XUD8</accession>
<dbReference type="HOGENOM" id="CLU_005027_4_1_1"/>
<reference evidence="3 4" key="1">
    <citation type="journal article" date="2011" name="Proc. Natl. Acad. Sci. U.S.A.">
        <title>Genome and transcriptome analyses of the mountain pine beetle-fungal symbiont Grosmannia clavigera, a lodgepole pine pathogen.</title>
        <authorList>
            <person name="DiGuistini S."/>
            <person name="Wang Y."/>
            <person name="Liao N.Y."/>
            <person name="Taylor G."/>
            <person name="Tanguay P."/>
            <person name="Feau N."/>
            <person name="Henrissat B."/>
            <person name="Chan S.K."/>
            <person name="Hesse-Orce U."/>
            <person name="Alamouti S.M."/>
            <person name="Tsui C.K.M."/>
            <person name="Docking R.T."/>
            <person name="Levasseur A."/>
            <person name="Haridas S."/>
            <person name="Robertson G."/>
            <person name="Birol I."/>
            <person name="Holt R.A."/>
            <person name="Marra M.A."/>
            <person name="Hamelin R.C."/>
            <person name="Hirst M."/>
            <person name="Jones S.J.M."/>
            <person name="Bohlmann J."/>
            <person name="Breuil C."/>
        </authorList>
    </citation>
    <scope>NUCLEOTIDE SEQUENCE [LARGE SCALE GENOMIC DNA]</scope>
    <source>
        <strain evidence="4">kw1407 / UAMH 11150</strain>
    </source>
</reference>